<evidence type="ECO:0000259" key="3">
    <source>
        <dbReference type="PROSITE" id="PS50977"/>
    </source>
</evidence>
<dbReference type="Gene3D" id="1.10.357.10">
    <property type="entry name" value="Tetracycline Repressor, domain 2"/>
    <property type="match status" value="1"/>
</dbReference>
<dbReference type="InterPro" id="IPR041669">
    <property type="entry name" value="TetR_C_15"/>
</dbReference>
<feature type="domain" description="HTH tetR-type" evidence="3">
    <location>
        <begin position="16"/>
        <end position="76"/>
    </location>
</feature>
<name>A6G672_9BACT</name>
<dbReference type="PANTHER" id="PTHR30055:SF223">
    <property type="entry name" value="HTH-TYPE TRANSCRIPTIONAL REGULATOR UIDR"/>
    <property type="match status" value="1"/>
</dbReference>
<dbReference type="SUPFAM" id="SSF46689">
    <property type="entry name" value="Homeodomain-like"/>
    <property type="match status" value="1"/>
</dbReference>
<dbReference type="AlphaFoldDB" id="A6G672"/>
<protein>
    <submittedName>
        <fullName evidence="4">Transcriptional regulatory protein</fullName>
    </submittedName>
</protein>
<dbReference type="GO" id="GO:0003700">
    <property type="term" value="F:DNA-binding transcription factor activity"/>
    <property type="evidence" value="ECO:0007669"/>
    <property type="project" value="TreeGrafter"/>
</dbReference>
<evidence type="ECO:0000313" key="4">
    <source>
        <dbReference type="EMBL" id="EDM78674.1"/>
    </source>
</evidence>
<dbReference type="EMBL" id="ABCS01000028">
    <property type="protein sequence ID" value="EDM78674.1"/>
    <property type="molecule type" value="Genomic_DNA"/>
</dbReference>
<dbReference type="PROSITE" id="PS50977">
    <property type="entry name" value="HTH_TETR_2"/>
    <property type="match status" value="1"/>
</dbReference>
<dbReference type="PROSITE" id="PS01081">
    <property type="entry name" value="HTH_TETR_1"/>
    <property type="match status" value="1"/>
</dbReference>
<evidence type="ECO:0000313" key="5">
    <source>
        <dbReference type="Proteomes" id="UP000005801"/>
    </source>
</evidence>
<dbReference type="Proteomes" id="UP000005801">
    <property type="component" value="Unassembled WGS sequence"/>
</dbReference>
<gene>
    <name evidence="4" type="ORF">PPSIR1_29523</name>
</gene>
<dbReference type="GO" id="GO:0000976">
    <property type="term" value="F:transcription cis-regulatory region binding"/>
    <property type="evidence" value="ECO:0007669"/>
    <property type="project" value="TreeGrafter"/>
</dbReference>
<comment type="caution">
    <text evidence="4">The sequence shown here is derived from an EMBL/GenBank/DDBJ whole genome shotgun (WGS) entry which is preliminary data.</text>
</comment>
<accession>A6G672</accession>
<dbReference type="InterPro" id="IPR023772">
    <property type="entry name" value="DNA-bd_HTH_TetR-type_CS"/>
</dbReference>
<sequence length="210" mass="23439">MAKTQPRKRPRQARSRVTVDAIVTATTQLLVSRGLDELTTAAVAERAGVSVGTLYQYFPNKQSLVAAVIQAELERDRQRLFAVFEGGLEAPLVESIDSLGRVLIEVYGPKPLLYRHMVAVLDELELAEAVQAVVDECITGFADVLRARAHEHRRPDFERAAWICVQLGVQLLRAAARERPEWIADQSLFEELRAMMRGYLGLAQSEREAG</sequence>
<dbReference type="InterPro" id="IPR050109">
    <property type="entry name" value="HTH-type_TetR-like_transc_reg"/>
</dbReference>
<keyword evidence="5" id="KW-1185">Reference proteome</keyword>
<dbReference type="eggNOG" id="COG1309">
    <property type="taxonomic scope" value="Bacteria"/>
</dbReference>
<evidence type="ECO:0000256" key="1">
    <source>
        <dbReference type="ARBA" id="ARBA00023125"/>
    </source>
</evidence>
<proteinExistence type="predicted"/>
<keyword evidence="1 2" id="KW-0238">DNA-binding</keyword>
<dbReference type="Pfam" id="PF17918">
    <property type="entry name" value="TetR_C_15"/>
    <property type="match status" value="1"/>
</dbReference>
<dbReference type="PANTHER" id="PTHR30055">
    <property type="entry name" value="HTH-TYPE TRANSCRIPTIONAL REGULATOR RUTR"/>
    <property type="match status" value="1"/>
</dbReference>
<dbReference type="STRING" id="391625.PPSIR1_29523"/>
<dbReference type="InterPro" id="IPR009057">
    <property type="entry name" value="Homeodomain-like_sf"/>
</dbReference>
<dbReference type="PRINTS" id="PR00455">
    <property type="entry name" value="HTHTETR"/>
</dbReference>
<dbReference type="Pfam" id="PF00440">
    <property type="entry name" value="TetR_N"/>
    <property type="match status" value="1"/>
</dbReference>
<feature type="DNA-binding region" description="H-T-H motif" evidence="2">
    <location>
        <begin position="39"/>
        <end position="58"/>
    </location>
</feature>
<reference evidence="4 5" key="1">
    <citation type="submission" date="2007-06" db="EMBL/GenBank/DDBJ databases">
        <authorList>
            <person name="Shimkets L."/>
            <person name="Ferriera S."/>
            <person name="Johnson J."/>
            <person name="Kravitz S."/>
            <person name="Beeson K."/>
            <person name="Sutton G."/>
            <person name="Rogers Y.-H."/>
            <person name="Friedman R."/>
            <person name="Frazier M."/>
            <person name="Venter J.C."/>
        </authorList>
    </citation>
    <scope>NUCLEOTIDE SEQUENCE [LARGE SCALE GENOMIC DNA]</scope>
    <source>
        <strain evidence="4 5">SIR-1</strain>
    </source>
</reference>
<dbReference type="RefSeq" id="WP_006972221.1">
    <property type="nucleotide sequence ID" value="NZ_ABCS01000028.1"/>
</dbReference>
<dbReference type="InterPro" id="IPR001647">
    <property type="entry name" value="HTH_TetR"/>
</dbReference>
<evidence type="ECO:0000256" key="2">
    <source>
        <dbReference type="PROSITE-ProRule" id="PRU00335"/>
    </source>
</evidence>
<organism evidence="4 5">
    <name type="scientific">Plesiocystis pacifica SIR-1</name>
    <dbReference type="NCBI Taxonomy" id="391625"/>
    <lineage>
        <taxon>Bacteria</taxon>
        <taxon>Pseudomonadati</taxon>
        <taxon>Myxococcota</taxon>
        <taxon>Polyangia</taxon>
        <taxon>Nannocystales</taxon>
        <taxon>Nannocystaceae</taxon>
        <taxon>Plesiocystis</taxon>
    </lineage>
</organism>